<dbReference type="InterPro" id="IPR018076">
    <property type="entry name" value="T2SS_GspF_dom"/>
</dbReference>
<feature type="transmembrane region" description="Helical" evidence="8">
    <location>
        <begin position="373"/>
        <end position="394"/>
    </location>
</feature>
<dbReference type="Gene3D" id="1.20.81.30">
    <property type="entry name" value="Type II secretion system (T2SS), domain F"/>
    <property type="match status" value="2"/>
</dbReference>
<organism evidence="10 11">
    <name type="scientific">Clostridium neonatale</name>
    <dbReference type="NCBI Taxonomy" id="137838"/>
    <lineage>
        <taxon>Bacteria</taxon>
        <taxon>Bacillati</taxon>
        <taxon>Bacillota</taxon>
        <taxon>Clostridia</taxon>
        <taxon>Eubacteriales</taxon>
        <taxon>Clostridiaceae</taxon>
        <taxon>Clostridium</taxon>
    </lineage>
</organism>
<evidence type="ECO:0000256" key="6">
    <source>
        <dbReference type="ARBA" id="ARBA00022989"/>
    </source>
</evidence>
<feature type="domain" description="Type II secretion system protein GspF" evidence="9">
    <location>
        <begin position="270"/>
        <end position="392"/>
    </location>
</feature>
<evidence type="ECO:0000313" key="10">
    <source>
        <dbReference type="EMBL" id="PEG31137.1"/>
    </source>
</evidence>
<feature type="transmembrane region" description="Helical" evidence="8">
    <location>
        <begin position="221"/>
        <end position="239"/>
    </location>
</feature>
<name>A0A2A7MHY1_9CLOT</name>
<dbReference type="RefSeq" id="WP_058295297.1">
    <property type="nucleotide sequence ID" value="NZ_LN890328.1"/>
</dbReference>
<evidence type="ECO:0000256" key="7">
    <source>
        <dbReference type="ARBA" id="ARBA00023136"/>
    </source>
</evidence>
<dbReference type="InterPro" id="IPR042094">
    <property type="entry name" value="T2SS_GspF_sf"/>
</dbReference>
<keyword evidence="7 8" id="KW-0472">Membrane</keyword>
<dbReference type="PANTHER" id="PTHR30012">
    <property type="entry name" value="GENERAL SECRETION PATHWAY PROTEIN"/>
    <property type="match status" value="1"/>
</dbReference>
<evidence type="ECO:0000256" key="5">
    <source>
        <dbReference type="ARBA" id="ARBA00022692"/>
    </source>
</evidence>
<evidence type="ECO:0000256" key="4">
    <source>
        <dbReference type="ARBA" id="ARBA00022519"/>
    </source>
</evidence>
<dbReference type="InterPro" id="IPR003004">
    <property type="entry name" value="GspF/PilC"/>
</dbReference>
<evidence type="ECO:0000256" key="8">
    <source>
        <dbReference type="SAM" id="Phobius"/>
    </source>
</evidence>
<keyword evidence="11" id="KW-1185">Reference proteome</keyword>
<dbReference type="EMBL" id="PDCJ01000001">
    <property type="protein sequence ID" value="PEG31137.1"/>
    <property type="molecule type" value="Genomic_DNA"/>
</dbReference>
<dbReference type="Pfam" id="PF00482">
    <property type="entry name" value="T2SSF"/>
    <property type="match status" value="2"/>
</dbReference>
<dbReference type="GO" id="GO:0005886">
    <property type="term" value="C:plasma membrane"/>
    <property type="evidence" value="ECO:0007669"/>
    <property type="project" value="UniProtKB-SubCell"/>
</dbReference>
<keyword evidence="4" id="KW-0997">Cell inner membrane</keyword>
<evidence type="ECO:0000256" key="2">
    <source>
        <dbReference type="ARBA" id="ARBA00005745"/>
    </source>
</evidence>
<dbReference type="FunFam" id="1.20.81.30:FF:000001">
    <property type="entry name" value="Type II secretion system protein F"/>
    <property type="match status" value="2"/>
</dbReference>
<accession>A0A2A7MHY1</accession>
<evidence type="ECO:0000259" key="9">
    <source>
        <dbReference type="Pfam" id="PF00482"/>
    </source>
</evidence>
<dbReference type="Proteomes" id="UP000220840">
    <property type="component" value="Unassembled WGS sequence"/>
</dbReference>
<keyword evidence="5 8" id="KW-0812">Transmembrane</keyword>
<feature type="transmembrane region" description="Helical" evidence="8">
    <location>
        <begin position="167"/>
        <end position="189"/>
    </location>
</feature>
<dbReference type="STRING" id="137838.GCA_001458595_02521"/>
<comment type="subcellular location">
    <subcellularLocation>
        <location evidence="1">Cell inner membrane</location>
        <topology evidence="1">Multi-pass membrane protein</topology>
    </subcellularLocation>
</comment>
<dbReference type="AlphaFoldDB" id="A0A2A7MHY1"/>
<proteinExistence type="inferred from homology"/>
<comment type="similarity">
    <text evidence="2">Belongs to the GSP F family.</text>
</comment>
<dbReference type="OrthoDB" id="9805682at2"/>
<keyword evidence="3" id="KW-1003">Cell membrane</keyword>
<comment type="caution">
    <text evidence="10">The sequence shown here is derived from an EMBL/GenBank/DDBJ whole genome shotgun (WGS) entry which is preliminary data.</text>
</comment>
<evidence type="ECO:0000313" key="11">
    <source>
        <dbReference type="Proteomes" id="UP000220840"/>
    </source>
</evidence>
<gene>
    <name evidence="10" type="ORF">CQ394_05270</name>
</gene>
<reference evidence="10 11" key="1">
    <citation type="submission" date="2017-10" db="EMBL/GenBank/DDBJ databases">
        <title>Effective Description of Clostridium neonatale sp. nov. linked to necrotizing enterocolitis in neonates and a clarification of species assignable to the genus Clostridium (Prazmowski 1880) emend. Lawson and Rainey 2016.</title>
        <authorList>
            <person name="Bernard K."/>
            <person name="Burdz T."/>
            <person name="Wiebe D."/>
            <person name="Balcewich B."/>
            <person name="Alfa M."/>
            <person name="Bernier A.-M."/>
        </authorList>
    </citation>
    <scope>NUCLEOTIDE SEQUENCE [LARGE SCALE GENOMIC DNA]</scope>
    <source>
        <strain evidence="10 11">LCDC99A005</strain>
    </source>
</reference>
<dbReference type="PRINTS" id="PR00812">
    <property type="entry name" value="BCTERIALGSPF"/>
</dbReference>
<sequence length="400" mass="45223">MAKYKYRVMNSEGKKIEGYYEADSKNDVMDYISINGYYPLLVEEVIESKNITFTFGQKVKVKDIAIFCRQFYTMLDAGVPILICLDILSKQILNVKLREAIKSIKEDVEKGEALSDAMKKYPSIFPSFLISLVASGEASGNLDIIMLRLSNYYEKENKIMNKVRSAMIYPIILSFVALVSVIFILTYVMPTFTELFEGNGTEIPWSTKLIMSLSNGIKENWISIIFFIVIISIAFKIYLKTDTGEYIFSKLKLKLPLIKKLNQMIIVTRFTRTLSTLTASGVSLINGLEIVSSVSGNKIAEKELIIVKDKVMRGESLYASMNESEIFPTMLYSMIKIGEETGKLDDILNKTADFYDEELDTTIQTAVSMMEPILIVGMGIIIGFIVISIMLPMFDSYSQI</sequence>
<feature type="domain" description="Type II secretion system protein GspF" evidence="9">
    <location>
        <begin position="67"/>
        <end position="190"/>
    </location>
</feature>
<keyword evidence="6 8" id="KW-1133">Transmembrane helix</keyword>
<evidence type="ECO:0000256" key="1">
    <source>
        <dbReference type="ARBA" id="ARBA00004429"/>
    </source>
</evidence>
<evidence type="ECO:0000256" key="3">
    <source>
        <dbReference type="ARBA" id="ARBA00022475"/>
    </source>
</evidence>
<protein>
    <submittedName>
        <fullName evidence="10">Type II secretion system F family protein</fullName>
    </submittedName>
</protein>
<dbReference type="PANTHER" id="PTHR30012:SF0">
    <property type="entry name" value="TYPE II SECRETION SYSTEM PROTEIN F-RELATED"/>
    <property type="match status" value="1"/>
</dbReference>